<dbReference type="PIRSF" id="PIRSF005902">
    <property type="entry name" value="DNase_TatD"/>
    <property type="match status" value="1"/>
</dbReference>
<feature type="binding site" evidence="7">
    <location>
        <position position="210"/>
    </location>
    <ligand>
        <name>a divalent metal cation</name>
        <dbReference type="ChEBI" id="CHEBI:60240"/>
        <label>1</label>
    </ligand>
</feature>
<proteinExistence type="predicted"/>
<dbReference type="Gene3D" id="3.20.20.140">
    <property type="entry name" value="Metal-dependent hydrolases"/>
    <property type="match status" value="1"/>
</dbReference>
<dbReference type="InterPro" id="IPR001130">
    <property type="entry name" value="TatD-like"/>
</dbReference>
<reference evidence="8 9" key="1">
    <citation type="submission" date="2015-10" db="EMBL/GenBank/DDBJ databases">
        <title>Metagenome-Assembled Genomes uncover a global brackish microbiome.</title>
        <authorList>
            <person name="Hugerth L.W."/>
            <person name="Larsson J."/>
            <person name="Alneberg J."/>
            <person name="Lindh M.V."/>
            <person name="Legrand C."/>
            <person name="Pinhassi J."/>
            <person name="Andersson A.F."/>
        </authorList>
    </citation>
    <scope>NUCLEOTIDE SEQUENCE [LARGE SCALE GENOMIC DNA]</scope>
    <source>
        <strain evidence="8">BACL26 MAG-121220-bin70</strain>
    </source>
</reference>
<evidence type="ECO:0000256" key="3">
    <source>
        <dbReference type="ARBA" id="ARBA00022723"/>
    </source>
</evidence>
<evidence type="ECO:0000256" key="5">
    <source>
        <dbReference type="ARBA" id="ARBA00022839"/>
    </source>
</evidence>
<name>A0A0R2U3M0_9GAMM</name>
<dbReference type="InterPro" id="IPR032466">
    <property type="entry name" value="Metal_Hydrolase"/>
</dbReference>
<keyword evidence="4 8" id="KW-0378">Hydrolase</keyword>
<dbReference type="GO" id="GO:0046872">
    <property type="term" value="F:metal ion binding"/>
    <property type="evidence" value="ECO:0007669"/>
    <property type="project" value="UniProtKB-KW"/>
</dbReference>
<dbReference type="AlphaFoldDB" id="A0A0R2U3M0"/>
<keyword evidence="2" id="KW-0540">Nuclease</keyword>
<feature type="binding site" evidence="7">
    <location>
        <position position="159"/>
    </location>
    <ligand>
        <name>a divalent metal cation</name>
        <dbReference type="ChEBI" id="CHEBI:60240"/>
        <label>2</label>
    </ligand>
</feature>
<feature type="binding site" evidence="7">
    <location>
        <position position="98"/>
    </location>
    <ligand>
        <name>a divalent metal cation</name>
        <dbReference type="ChEBI" id="CHEBI:60240"/>
        <label>1</label>
    </ligand>
</feature>
<dbReference type="CDD" id="cd01310">
    <property type="entry name" value="TatD_DNAse"/>
    <property type="match status" value="1"/>
</dbReference>
<comment type="caution">
    <text evidence="8">The sequence shown here is derived from an EMBL/GenBank/DDBJ whole genome shotgun (WGS) entry which is preliminary data.</text>
</comment>
<feature type="binding site" evidence="7">
    <location>
        <position position="134"/>
    </location>
    <ligand>
        <name>a divalent metal cation</name>
        <dbReference type="ChEBI" id="CHEBI:60240"/>
        <label>2</label>
    </ligand>
</feature>
<gene>
    <name evidence="8" type="ORF">ABS24_03255</name>
</gene>
<dbReference type="Proteomes" id="UP000051213">
    <property type="component" value="Unassembled WGS sequence"/>
</dbReference>
<evidence type="ECO:0000256" key="7">
    <source>
        <dbReference type="PIRSR" id="PIRSR005902-1"/>
    </source>
</evidence>
<keyword evidence="1" id="KW-0963">Cytoplasm</keyword>
<dbReference type="SUPFAM" id="SSF51556">
    <property type="entry name" value="Metallo-dependent hydrolases"/>
    <property type="match status" value="1"/>
</dbReference>
<evidence type="ECO:0000256" key="6">
    <source>
        <dbReference type="ARBA" id="ARBA00022842"/>
    </source>
</evidence>
<keyword evidence="5" id="KW-0269">Exonuclease</keyword>
<evidence type="ECO:0000256" key="2">
    <source>
        <dbReference type="ARBA" id="ARBA00022722"/>
    </source>
</evidence>
<sequence>MMLIDIGVNLSNQQFKNRITDVLTRALSAGVEKIILTGTSISESRAAVALCEEYQSQFPNMLYATAGIHPHEANSWDTASYRSIKELASHSAVVAIGETGLDFNRNLSTPKEQEVAFEAQLELSTELQMPLFLHERDAAKRQLDILTHHRESISNAVIHCFTGDKKTLFSYLDLDLYIGITGWVCDERRGLELQKIIKNIPLNRLMVETDAPYLLPRNMTPLPKNRRNEPAFLEYIVRCISEHREESEEVISKMTTATALEFFELD</sequence>
<organism evidence="8 9">
    <name type="scientific">SAR92 bacterium BACL26 MAG-121220-bin70</name>
    <dbReference type="NCBI Taxonomy" id="1655626"/>
    <lineage>
        <taxon>Bacteria</taxon>
        <taxon>Pseudomonadati</taxon>
        <taxon>Pseudomonadota</taxon>
        <taxon>Gammaproteobacteria</taxon>
        <taxon>Cellvibrionales</taxon>
        <taxon>Porticoccaceae</taxon>
        <taxon>SAR92 clade</taxon>
    </lineage>
</organism>
<keyword evidence="3 7" id="KW-0479">Metal-binding</keyword>
<dbReference type="Pfam" id="PF01026">
    <property type="entry name" value="TatD_DNase"/>
    <property type="match status" value="1"/>
</dbReference>
<evidence type="ECO:0000313" key="9">
    <source>
        <dbReference type="Proteomes" id="UP000051213"/>
    </source>
</evidence>
<evidence type="ECO:0000256" key="4">
    <source>
        <dbReference type="ARBA" id="ARBA00022801"/>
    </source>
</evidence>
<dbReference type="EMBL" id="LICA01000183">
    <property type="protein sequence ID" value="KRO94063.1"/>
    <property type="molecule type" value="Genomic_DNA"/>
</dbReference>
<dbReference type="PANTHER" id="PTHR10060">
    <property type="entry name" value="TATD FAMILY DEOXYRIBONUCLEASE"/>
    <property type="match status" value="1"/>
</dbReference>
<evidence type="ECO:0000313" key="8">
    <source>
        <dbReference type="EMBL" id="KRO94063.1"/>
    </source>
</evidence>
<evidence type="ECO:0000256" key="1">
    <source>
        <dbReference type="ARBA" id="ARBA00022490"/>
    </source>
</evidence>
<keyword evidence="6" id="KW-0460">Magnesium</keyword>
<protein>
    <submittedName>
        <fullName evidence="8">Hydrolase TatD</fullName>
    </submittedName>
</protein>
<dbReference type="GO" id="GO:0004527">
    <property type="term" value="F:exonuclease activity"/>
    <property type="evidence" value="ECO:0007669"/>
    <property type="project" value="UniProtKB-KW"/>
</dbReference>
<dbReference type="PANTHER" id="PTHR10060:SF15">
    <property type="entry name" value="DEOXYRIBONUCLEASE TATDN1"/>
    <property type="match status" value="1"/>
</dbReference>
<dbReference type="InterPro" id="IPR050891">
    <property type="entry name" value="TatD-type_Hydrolase"/>
</dbReference>
<dbReference type="FunFam" id="3.20.20.140:FF:000018">
    <property type="entry name" value="3'-5' ssDNA/RNA exonuclease TatD"/>
    <property type="match status" value="1"/>
</dbReference>
<accession>A0A0R2U3M0</accession>